<dbReference type="STRING" id="1348612.A0A397GKW1"/>
<protein>
    <submittedName>
        <fullName evidence="1">Uncharacterized protein</fullName>
    </submittedName>
</protein>
<accession>A0A397GKW1</accession>
<dbReference type="Proteomes" id="UP000266861">
    <property type="component" value="Unassembled WGS sequence"/>
</dbReference>
<dbReference type="PANTHER" id="PTHR47718:SF17">
    <property type="entry name" value="PROTEIN FAR1-RELATED SEQUENCE 5-LIKE"/>
    <property type="match status" value="1"/>
</dbReference>
<reference evidence="1 2" key="1">
    <citation type="submission" date="2018-08" db="EMBL/GenBank/DDBJ databases">
        <title>Genome and evolution of the arbuscular mycorrhizal fungus Diversispora epigaea (formerly Glomus versiforme) and its bacterial endosymbionts.</title>
        <authorList>
            <person name="Sun X."/>
            <person name="Fei Z."/>
            <person name="Harrison M."/>
        </authorList>
    </citation>
    <scope>NUCLEOTIDE SEQUENCE [LARGE SCALE GENOMIC DNA]</scope>
    <source>
        <strain evidence="1 2">IT104</strain>
    </source>
</reference>
<gene>
    <name evidence="1" type="ORF">Glove_515g1</name>
</gene>
<dbReference type="PANTHER" id="PTHR47718">
    <property type="entry name" value="OS01G0519700 PROTEIN"/>
    <property type="match status" value="1"/>
</dbReference>
<keyword evidence="2" id="KW-1185">Reference proteome</keyword>
<evidence type="ECO:0000313" key="2">
    <source>
        <dbReference type="Proteomes" id="UP000266861"/>
    </source>
</evidence>
<proteinExistence type="predicted"/>
<dbReference type="EMBL" id="PQFF01000445">
    <property type="protein sequence ID" value="RHZ49723.1"/>
    <property type="molecule type" value="Genomic_DNA"/>
</dbReference>
<dbReference type="OrthoDB" id="2348750at2759"/>
<sequence>MRNLKAPLGASYNDFVKDFYLCRNDLSPAGFDVQWNKLIITYPKAANYLNSELYSSKERWAKAYITKFFTAGISSTSRVESENAVIKNILQGRPSLCGLATILDLRLRDEAQYVNYNEWYHANASAQLSSASAECFSEVDRILKEYLTEEMLSR</sequence>
<name>A0A397GKW1_9GLOM</name>
<evidence type="ECO:0000313" key="1">
    <source>
        <dbReference type="EMBL" id="RHZ49723.1"/>
    </source>
</evidence>
<organism evidence="1 2">
    <name type="scientific">Diversispora epigaea</name>
    <dbReference type="NCBI Taxonomy" id="1348612"/>
    <lineage>
        <taxon>Eukaryota</taxon>
        <taxon>Fungi</taxon>
        <taxon>Fungi incertae sedis</taxon>
        <taxon>Mucoromycota</taxon>
        <taxon>Glomeromycotina</taxon>
        <taxon>Glomeromycetes</taxon>
        <taxon>Diversisporales</taxon>
        <taxon>Diversisporaceae</taxon>
        <taxon>Diversispora</taxon>
    </lineage>
</organism>
<comment type="caution">
    <text evidence="1">The sequence shown here is derived from an EMBL/GenBank/DDBJ whole genome shotgun (WGS) entry which is preliminary data.</text>
</comment>
<dbReference type="AlphaFoldDB" id="A0A397GKW1"/>